<gene>
    <name evidence="2" type="ORF">AVDCRST_MAG87-438</name>
</gene>
<evidence type="ECO:0000313" key="2">
    <source>
        <dbReference type="EMBL" id="CAA9545515.1"/>
    </source>
</evidence>
<sequence length="36" mass="3981">RRLPRRDAVVAGRPSQCPRRPSPPDPGHVRGDHGEV</sequence>
<feature type="non-terminal residue" evidence="2">
    <location>
        <position position="36"/>
    </location>
</feature>
<feature type="non-terminal residue" evidence="2">
    <location>
        <position position="1"/>
    </location>
</feature>
<accession>A0A6J4UDI4</accession>
<evidence type="ECO:0000256" key="1">
    <source>
        <dbReference type="SAM" id="MobiDB-lite"/>
    </source>
</evidence>
<reference evidence="2" key="1">
    <citation type="submission" date="2020-02" db="EMBL/GenBank/DDBJ databases">
        <authorList>
            <person name="Meier V. D."/>
        </authorList>
    </citation>
    <scope>NUCLEOTIDE SEQUENCE</scope>
    <source>
        <strain evidence="2">AVDCRST_MAG87</strain>
    </source>
</reference>
<proteinExistence type="predicted"/>
<feature type="compositionally biased region" description="Basic and acidic residues" evidence="1">
    <location>
        <begin position="27"/>
        <end position="36"/>
    </location>
</feature>
<organism evidence="2">
    <name type="scientific">uncultured Thermomicrobiales bacterium</name>
    <dbReference type="NCBI Taxonomy" id="1645740"/>
    <lineage>
        <taxon>Bacteria</taxon>
        <taxon>Pseudomonadati</taxon>
        <taxon>Thermomicrobiota</taxon>
        <taxon>Thermomicrobia</taxon>
        <taxon>Thermomicrobiales</taxon>
        <taxon>environmental samples</taxon>
    </lineage>
</organism>
<dbReference type="EMBL" id="CADCWJ010000109">
    <property type="protein sequence ID" value="CAA9545515.1"/>
    <property type="molecule type" value="Genomic_DNA"/>
</dbReference>
<protein>
    <submittedName>
        <fullName evidence="2">Uncharacterized protein</fullName>
    </submittedName>
</protein>
<name>A0A6J4UDI4_9BACT</name>
<feature type="region of interest" description="Disordered" evidence="1">
    <location>
        <begin position="1"/>
        <end position="36"/>
    </location>
</feature>
<dbReference type="AlphaFoldDB" id="A0A6J4UDI4"/>